<organism evidence="9 10">
    <name type="scientific">Mycolicibacterium insubricum</name>
    <dbReference type="NCBI Taxonomy" id="444597"/>
    <lineage>
        <taxon>Bacteria</taxon>
        <taxon>Bacillati</taxon>
        <taxon>Actinomycetota</taxon>
        <taxon>Actinomycetes</taxon>
        <taxon>Mycobacteriales</taxon>
        <taxon>Mycobacteriaceae</taxon>
        <taxon>Mycolicibacterium</taxon>
    </lineage>
</organism>
<sequence>MALAAAGLVPVGMNVAVADGCPHAEVIFARGTGEPPGPGQAGQSFYDALVARGGEKTVDLYSVDYPASMDFPTASRGIVDARNRVEDMAARCPDTKLVLGGYSQGAAVIGYLTADHIPPGVDLPPDITGPMPAAIADHVAAVVLFGEPSSGFLQMISAPPIIIGPLYRPKTINLCADGDFVCGDGSSGAAHESYPFNGLTDRAADFAAARI</sequence>
<dbReference type="Proteomes" id="UP000192801">
    <property type="component" value="Unassembled WGS sequence"/>
</dbReference>
<keyword evidence="7" id="KW-1015">Disulfide bond</keyword>
<evidence type="ECO:0000256" key="5">
    <source>
        <dbReference type="ARBA" id="ARBA00022729"/>
    </source>
</evidence>
<protein>
    <recommendedName>
        <fullName evidence="8">Cutinase</fullName>
        <ecNumber evidence="8">3.1.1.-</ecNumber>
    </recommendedName>
</protein>
<keyword evidence="3 8" id="KW-0719">Serine esterase</keyword>
<evidence type="ECO:0000256" key="2">
    <source>
        <dbReference type="ARBA" id="ARBA00007534"/>
    </source>
</evidence>
<comment type="caution">
    <text evidence="9">The sequence shown here is derived from an EMBL/GenBank/DDBJ whole genome shotgun (WGS) entry which is preliminary data.</text>
</comment>
<dbReference type="SUPFAM" id="SSF53474">
    <property type="entry name" value="alpha/beta-Hydrolases"/>
    <property type="match status" value="1"/>
</dbReference>
<keyword evidence="10" id="KW-1185">Reference proteome</keyword>
<proteinExistence type="inferred from homology"/>
<dbReference type="EMBL" id="MVHS01000090">
    <property type="protein sequence ID" value="ORA62721.1"/>
    <property type="molecule type" value="Genomic_DNA"/>
</dbReference>
<name>A0A1X0CRC5_9MYCO</name>
<evidence type="ECO:0000256" key="1">
    <source>
        <dbReference type="ARBA" id="ARBA00004613"/>
    </source>
</evidence>
<evidence type="ECO:0000256" key="4">
    <source>
        <dbReference type="ARBA" id="ARBA00022525"/>
    </source>
</evidence>
<dbReference type="AlphaFoldDB" id="A0A1X0CRC5"/>
<dbReference type="Pfam" id="PF01083">
    <property type="entry name" value="Cutinase"/>
    <property type="match status" value="1"/>
</dbReference>
<comment type="subcellular location">
    <subcellularLocation>
        <location evidence="1 8">Secreted</location>
    </subcellularLocation>
</comment>
<evidence type="ECO:0000256" key="7">
    <source>
        <dbReference type="ARBA" id="ARBA00023157"/>
    </source>
</evidence>
<dbReference type="PROSITE" id="PS00155">
    <property type="entry name" value="CUTINASE_1"/>
    <property type="match status" value="1"/>
</dbReference>
<dbReference type="EC" id="3.1.1.-" evidence="8"/>
<evidence type="ECO:0000313" key="10">
    <source>
        <dbReference type="Proteomes" id="UP000192801"/>
    </source>
</evidence>
<dbReference type="GO" id="GO:0005576">
    <property type="term" value="C:extracellular region"/>
    <property type="evidence" value="ECO:0007669"/>
    <property type="project" value="UniProtKB-SubCell"/>
</dbReference>
<dbReference type="SMART" id="SM01110">
    <property type="entry name" value="Cutinase"/>
    <property type="match status" value="1"/>
</dbReference>
<dbReference type="GO" id="GO:0052689">
    <property type="term" value="F:carboxylic ester hydrolase activity"/>
    <property type="evidence" value="ECO:0007669"/>
    <property type="project" value="UniProtKB-KW"/>
</dbReference>
<dbReference type="Gene3D" id="3.40.50.1820">
    <property type="entry name" value="alpha/beta hydrolase"/>
    <property type="match status" value="1"/>
</dbReference>
<comment type="similarity">
    <text evidence="2 8">Belongs to the cutinase family.</text>
</comment>
<keyword evidence="4 8" id="KW-0964">Secreted</keyword>
<gene>
    <name evidence="9" type="ORF">BST26_20810</name>
</gene>
<dbReference type="PANTHER" id="PTHR33630:SF9">
    <property type="entry name" value="CUTINASE 4"/>
    <property type="match status" value="1"/>
</dbReference>
<evidence type="ECO:0000256" key="3">
    <source>
        <dbReference type="ARBA" id="ARBA00022487"/>
    </source>
</evidence>
<dbReference type="InterPro" id="IPR043580">
    <property type="entry name" value="CUTINASE_1"/>
</dbReference>
<keyword evidence="6 8" id="KW-0378">Hydrolase</keyword>
<accession>A0A1X0CRC5</accession>
<dbReference type="OrthoDB" id="3690529at2"/>
<evidence type="ECO:0000256" key="8">
    <source>
        <dbReference type="RuleBase" id="RU361263"/>
    </source>
</evidence>
<dbReference type="InterPro" id="IPR000675">
    <property type="entry name" value="Cutinase/axe"/>
</dbReference>
<comment type="function">
    <text evidence="8">Catalyzes the hydrolysis of complex carboxylic polyesters found in the cell wall of plants. Degrades cutin, a macromolecule that forms the structure of the plant cuticle.</text>
</comment>
<dbReference type="RefSeq" id="WP_083033784.1">
    <property type="nucleotide sequence ID" value="NZ_AP022618.1"/>
</dbReference>
<dbReference type="PANTHER" id="PTHR33630">
    <property type="entry name" value="CUTINASE RV1984C-RELATED-RELATED"/>
    <property type="match status" value="1"/>
</dbReference>
<keyword evidence="5" id="KW-0732">Signal</keyword>
<reference evidence="9 10" key="1">
    <citation type="submission" date="2016-12" db="EMBL/GenBank/DDBJ databases">
        <title>The new phylogeny of genus Mycobacterium.</title>
        <authorList>
            <person name="Tortoli E."/>
            <person name="Trovato A."/>
            <person name="Cirillo D.M."/>
        </authorList>
    </citation>
    <scope>NUCLEOTIDE SEQUENCE [LARGE SCALE GENOMIC DNA]</scope>
    <source>
        <strain evidence="9 10">DSM 45130</strain>
    </source>
</reference>
<dbReference type="InterPro" id="IPR029058">
    <property type="entry name" value="AB_hydrolase_fold"/>
</dbReference>
<evidence type="ECO:0000313" key="9">
    <source>
        <dbReference type="EMBL" id="ORA62721.1"/>
    </source>
</evidence>
<evidence type="ECO:0000256" key="6">
    <source>
        <dbReference type="ARBA" id="ARBA00022801"/>
    </source>
</evidence>
<dbReference type="STRING" id="444597.BST26_20810"/>